<feature type="transmembrane region" description="Helical" evidence="7">
    <location>
        <begin position="399"/>
        <end position="421"/>
    </location>
</feature>
<dbReference type="InterPro" id="IPR001734">
    <property type="entry name" value="Na/solute_symporter"/>
</dbReference>
<feature type="transmembrane region" description="Helical" evidence="7">
    <location>
        <begin position="153"/>
        <end position="172"/>
    </location>
</feature>
<feature type="transmembrane region" description="Helical" evidence="7">
    <location>
        <begin position="428"/>
        <end position="450"/>
    </location>
</feature>
<evidence type="ECO:0000256" key="2">
    <source>
        <dbReference type="ARBA" id="ARBA00006434"/>
    </source>
</evidence>
<evidence type="ECO:0000256" key="6">
    <source>
        <dbReference type="RuleBase" id="RU362091"/>
    </source>
</evidence>
<evidence type="ECO:0000256" key="3">
    <source>
        <dbReference type="ARBA" id="ARBA00022692"/>
    </source>
</evidence>
<evidence type="ECO:0000256" key="7">
    <source>
        <dbReference type="SAM" id="Phobius"/>
    </source>
</evidence>
<feature type="transmembrane region" description="Helical" evidence="7">
    <location>
        <begin position="236"/>
        <end position="255"/>
    </location>
</feature>
<feature type="transmembrane region" description="Helical" evidence="7">
    <location>
        <begin position="276"/>
        <end position="301"/>
    </location>
</feature>
<dbReference type="RefSeq" id="WP_346760333.1">
    <property type="nucleotide sequence ID" value="NZ_JAUJEB010000005.1"/>
</dbReference>
<dbReference type="Pfam" id="PF00474">
    <property type="entry name" value="SSF"/>
    <property type="match status" value="1"/>
</dbReference>
<dbReference type="PANTHER" id="PTHR11819:SF195">
    <property type="entry name" value="SODIUM_GLUCOSE COTRANSPORTER 4"/>
    <property type="match status" value="1"/>
</dbReference>
<feature type="transmembrane region" description="Helical" evidence="7">
    <location>
        <begin position="121"/>
        <end position="147"/>
    </location>
</feature>
<feature type="transmembrane region" description="Helical" evidence="7">
    <location>
        <begin position="6"/>
        <end position="27"/>
    </location>
</feature>
<evidence type="ECO:0000313" key="8">
    <source>
        <dbReference type="EMBL" id="MDN5214995.1"/>
    </source>
</evidence>
<feature type="transmembrane region" description="Helical" evidence="7">
    <location>
        <begin position="184"/>
        <end position="202"/>
    </location>
</feature>
<dbReference type="NCBIfam" id="TIGR00813">
    <property type="entry name" value="sss"/>
    <property type="match status" value="1"/>
</dbReference>
<feature type="transmembrane region" description="Helical" evidence="7">
    <location>
        <begin position="517"/>
        <end position="536"/>
    </location>
</feature>
<dbReference type="InterPro" id="IPR038377">
    <property type="entry name" value="Na/Glc_symporter_sf"/>
</dbReference>
<keyword evidence="5 7" id="KW-0472">Membrane</keyword>
<comment type="similarity">
    <text evidence="2 6">Belongs to the sodium:solute symporter (SSF) (TC 2.A.21) family.</text>
</comment>
<keyword evidence="3 7" id="KW-0812">Transmembrane</keyword>
<feature type="transmembrane region" description="Helical" evidence="7">
    <location>
        <begin position="48"/>
        <end position="68"/>
    </location>
</feature>
<feature type="transmembrane region" description="Helical" evidence="7">
    <location>
        <begin position="470"/>
        <end position="487"/>
    </location>
</feature>
<comment type="caution">
    <text evidence="8">The sequence shown here is derived from an EMBL/GenBank/DDBJ whole genome shotgun (WGS) entry which is preliminary data.</text>
</comment>
<evidence type="ECO:0000256" key="4">
    <source>
        <dbReference type="ARBA" id="ARBA00022989"/>
    </source>
</evidence>
<organism evidence="8 9">
    <name type="scientific">Agaribacillus aureus</name>
    <dbReference type="NCBI Taxonomy" id="3051825"/>
    <lineage>
        <taxon>Bacteria</taxon>
        <taxon>Pseudomonadati</taxon>
        <taxon>Bacteroidota</taxon>
        <taxon>Cytophagia</taxon>
        <taxon>Cytophagales</taxon>
        <taxon>Splendidivirgaceae</taxon>
        <taxon>Agaribacillus</taxon>
    </lineage>
</organism>
<feature type="transmembrane region" description="Helical" evidence="7">
    <location>
        <begin position="80"/>
        <end position="100"/>
    </location>
</feature>
<dbReference type="Proteomes" id="UP001172083">
    <property type="component" value="Unassembled WGS sequence"/>
</dbReference>
<gene>
    <name evidence="8" type="ORF">QQ020_23140</name>
</gene>
<dbReference type="PROSITE" id="PS50283">
    <property type="entry name" value="NA_SOLUT_SYMP_3"/>
    <property type="match status" value="1"/>
</dbReference>
<dbReference type="PANTHER" id="PTHR11819">
    <property type="entry name" value="SOLUTE CARRIER FAMILY 5"/>
    <property type="match status" value="1"/>
</dbReference>
<evidence type="ECO:0000313" key="9">
    <source>
        <dbReference type="Proteomes" id="UP001172083"/>
    </source>
</evidence>
<sequence>MRGVSIVDIIVIIAYIIVIVGAGLWVVRRRSMSADGYFLASHSLRWPVIGAALFASNISTVHLVGLAASGFNDGLVWGNFEWMAVFMLIILGLVFAPFYYKNKIATLPEFLEMRYDTTARMCLAFLALLGALFMHIGVSLYAGAVVFEHFFNVNIYFSILTISFITTLYTVIGGLRSVVITETIQTVILVLGTVILTAYGLMALPEHGIDSWAALKEVVKPEQLSIIPTTSNSSGLTWQAIVLGYPVLGIWYWCADQTIVQRVLGAQSLRDAKIGPLFAGLIKILPVFILVLPGVLAYVLFKDIITDANDTFPVLITELLPTGLKGLMAAALLAALMSTIAAALNSAGTLVSIDIVKRYKPEISDRKQVQIGRVTAVVVMIIAISWSPLIARFNSIFEAINILLTVISPPITTVFVWGIFWRRGNYQGAIATFIGGFLLGLLTFLIDFPIVGNTKVISETLGISFMMQAWWLFVCCSVIYVVTSLLTPAPDYEKIQSCTLSAPLAFLTTEEGNSNNLPLMISGILILIMILLYTMLG</sequence>
<feature type="transmembrane region" description="Helical" evidence="7">
    <location>
        <begin position="374"/>
        <end position="393"/>
    </location>
</feature>
<reference evidence="8" key="1">
    <citation type="submission" date="2023-06" db="EMBL/GenBank/DDBJ databases">
        <title>Genomic of Agaribacillus aureum.</title>
        <authorList>
            <person name="Wang G."/>
        </authorList>
    </citation>
    <scope>NUCLEOTIDE SEQUENCE</scope>
    <source>
        <strain evidence="8">BMA12</strain>
    </source>
</reference>
<evidence type="ECO:0000256" key="1">
    <source>
        <dbReference type="ARBA" id="ARBA00004141"/>
    </source>
</evidence>
<protein>
    <submittedName>
        <fullName evidence="8">Sodium/solute symporter</fullName>
    </submittedName>
</protein>
<keyword evidence="9" id="KW-1185">Reference proteome</keyword>
<dbReference type="EMBL" id="JAUJEB010000005">
    <property type="protein sequence ID" value="MDN5214995.1"/>
    <property type="molecule type" value="Genomic_DNA"/>
</dbReference>
<dbReference type="Gene3D" id="1.20.1730.10">
    <property type="entry name" value="Sodium/glucose cotransporter"/>
    <property type="match status" value="1"/>
</dbReference>
<feature type="transmembrane region" description="Helical" evidence="7">
    <location>
        <begin position="327"/>
        <end position="353"/>
    </location>
</feature>
<keyword evidence="4 7" id="KW-1133">Transmembrane helix</keyword>
<accession>A0ABT8LB50</accession>
<proteinExistence type="inferred from homology"/>
<comment type="subcellular location">
    <subcellularLocation>
        <location evidence="1">Membrane</location>
        <topology evidence="1">Multi-pass membrane protein</topology>
    </subcellularLocation>
</comment>
<evidence type="ECO:0000256" key="5">
    <source>
        <dbReference type="ARBA" id="ARBA00023136"/>
    </source>
</evidence>
<name>A0ABT8LB50_9BACT</name>